<proteinExistence type="predicted"/>
<dbReference type="CDD" id="cd04301">
    <property type="entry name" value="NAT_SF"/>
    <property type="match status" value="1"/>
</dbReference>
<keyword evidence="3" id="KW-1185">Reference proteome</keyword>
<protein>
    <submittedName>
        <fullName evidence="2">Acyl-CoA N-acyltransferases (NAT) superfamily protein</fullName>
    </submittedName>
</protein>
<dbReference type="GO" id="GO:0016747">
    <property type="term" value="F:acyltransferase activity, transferring groups other than amino-acyl groups"/>
    <property type="evidence" value="ECO:0007669"/>
    <property type="project" value="InterPro"/>
</dbReference>
<dbReference type="OrthoDB" id="41532at2759"/>
<dbReference type="InterPro" id="IPR016181">
    <property type="entry name" value="Acyl_CoA_acyltransferase"/>
</dbReference>
<organism evidence="2 3">
    <name type="scientific">Thalictrum thalictroides</name>
    <name type="common">Rue-anemone</name>
    <name type="synonym">Anemone thalictroides</name>
    <dbReference type="NCBI Taxonomy" id="46969"/>
    <lineage>
        <taxon>Eukaryota</taxon>
        <taxon>Viridiplantae</taxon>
        <taxon>Streptophyta</taxon>
        <taxon>Embryophyta</taxon>
        <taxon>Tracheophyta</taxon>
        <taxon>Spermatophyta</taxon>
        <taxon>Magnoliopsida</taxon>
        <taxon>Ranunculales</taxon>
        <taxon>Ranunculaceae</taxon>
        <taxon>Thalictroideae</taxon>
        <taxon>Thalictrum</taxon>
    </lineage>
</organism>
<dbReference type="PANTHER" id="PTHR47370">
    <property type="entry name" value="ACYL-COA N-ACYLTRANSFERASES (NAT) SUPERFAMILY PROTEIN"/>
    <property type="match status" value="1"/>
</dbReference>
<dbReference type="EMBL" id="JABWDY010039582">
    <property type="protein sequence ID" value="KAF5178803.1"/>
    <property type="molecule type" value="Genomic_DNA"/>
</dbReference>
<feature type="domain" description="N-acetyltransferase" evidence="1">
    <location>
        <begin position="25"/>
        <end position="198"/>
    </location>
</feature>
<evidence type="ECO:0000313" key="3">
    <source>
        <dbReference type="Proteomes" id="UP000554482"/>
    </source>
</evidence>
<dbReference type="PROSITE" id="PS51186">
    <property type="entry name" value="GNAT"/>
    <property type="match status" value="1"/>
</dbReference>
<dbReference type="Gene3D" id="3.40.630.30">
    <property type="match status" value="1"/>
</dbReference>
<dbReference type="InterPro" id="IPR052810">
    <property type="entry name" value="Plant_NAT"/>
</dbReference>
<reference evidence="2 3" key="1">
    <citation type="submission" date="2020-06" db="EMBL/GenBank/DDBJ databases">
        <title>Transcriptomic and genomic resources for Thalictrum thalictroides and T. hernandezii: Facilitating candidate gene discovery in an emerging model plant lineage.</title>
        <authorList>
            <person name="Arias T."/>
            <person name="Riano-Pachon D.M."/>
            <person name="Di Stilio V.S."/>
        </authorList>
    </citation>
    <scope>NUCLEOTIDE SEQUENCE [LARGE SCALE GENOMIC DNA]</scope>
    <source>
        <strain evidence="3">cv. WT478/WT964</strain>
        <tissue evidence="2">Leaves</tissue>
    </source>
</reference>
<name>A0A7J6V1U7_THATH</name>
<sequence length="422" mass="47940">MYKISTKVSEVQLKPSPHEIAQKLVLVREYNEMTDKAAVEKVERECDEFGSSKGNPSLITDLMGDPISRVRQSPSYVMLVAEFGEEKEIVGMIMASVKTVTMGKKTINNEYELPTYVKVAYILGLRVLPSHRRLSLGTMLVQKLEEWCMQRGAQYAYMATECTNKASIDLFTLKCAYLKFRTPTILVHPVHAHKKPIGSKIAIVRLTTEMAESVYRRVFINSDFFPKDIDTLLSNKLNLGTFMAIPKKYLHKWDLEKGSQSNFPPSFAILSVWNTKEVFKFQVKGMSRLTYAGCVASRVADSWMPWLKIPSIPDLFNPFGVYFLYGLHVEGKGGPRLMKSLCSFAHNMAKEDKGCGAIVAEVGKWDPVREGIPHWRKFSWAEDMWCMKKLGTSKQDDQDNLVNDWCISPPSSSVIFVDPRDF</sequence>
<dbReference type="InterPro" id="IPR000182">
    <property type="entry name" value="GNAT_dom"/>
</dbReference>
<gene>
    <name evidence="2" type="ORF">FRX31_031608</name>
</gene>
<keyword evidence="2" id="KW-0012">Acyltransferase</keyword>
<dbReference type="Proteomes" id="UP000554482">
    <property type="component" value="Unassembled WGS sequence"/>
</dbReference>
<evidence type="ECO:0000313" key="2">
    <source>
        <dbReference type="EMBL" id="KAF5178803.1"/>
    </source>
</evidence>
<keyword evidence="2" id="KW-0808">Transferase</keyword>
<evidence type="ECO:0000259" key="1">
    <source>
        <dbReference type="PROSITE" id="PS51186"/>
    </source>
</evidence>
<dbReference type="SUPFAM" id="SSF55729">
    <property type="entry name" value="Acyl-CoA N-acyltransferases (Nat)"/>
    <property type="match status" value="1"/>
</dbReference>
<dbReference type="AlphaFoldDB" id="A0A7J6V1U7"/>
<dbReference type="Pfam" id="PF00583">
    <property type="entry name" value="Acetyltransf_1"/>
    <property type="match status" value="1"/>
</dbReference>
<dbReference type="PANTHER" id="PTHR47370:SF6">
    <property type="entry name" value="N-ACETYLTRANSFERASE HLS1-RELATED"/>
    <property type="match status" value="1"/>
</dbReference>
<accession>A0A7J6V1U7</accession>
<comment type="caution">
    <text evidence="2">The sequence shown here is derived from an EMBL/GenBank/DDBJ whole genome shotgun (WGS) entry which is preliminary data.</text>
</comment>